<dbReference type="PROSITE" id="PS50216">
    <property type="entry name" value="DHHC"/>
    <property type="match status" value="1"/>
</dbReference>
<feature type="transmembrane region" description="Helical" evidence="1">
    <location>
        <begin position="154"/>
        <end position="172"/>
    </location>
</feature>
<protein>
    <recommendedName>
        <fullName evidence="4">S-acyltransferase</fullName>
    </recommendedName>
</protein>
<sequence>MKQFFLFGLLYRLKLTNLKSSSLKPVLIETYSLLFSVSASIPKCREPCEFPNHRLRSLKPASAPPIRGLPVSSGGSAMEEQQQQQPLLEVEQCVTSIPEDHEATCWGCGLRLIFASYAPVFKCGWCGAITQSNQTSRKPDSVCFSRWRNFRDRFFVSVLILFMLFVICRWWGLGGVLAVFTITSYCLASFKSAGAPADMRWGSYPMVGKNDLENYTFCTYCSKPKPPRAHHCRSCKILGTVWELQITVLFYAAGMTIYSSYRIWPPLDFENLASTRRSMGYIKMLIEIIGTLASSAFFLSARGLVTVYIAFASLSVNAGIGVLLFQQLSYIYEGNTYLNRLSSLNVMHGERGLQNLIRFFGCPYSVSRVLSGYSNTGKSEEIASASTACTDAT</sequence>
<feature type="transmembrane region" description="Helical" evidence="1">
    <location>
        <begin position="244"/>
        <end position="261"/>
    </location>
</feature>
<dbReference type="eggNOG" id="KOG1313">
    <property type="taxonomic scope" value="Eukaryota"/>
</dbReference>
<evidence type="ECO:0000256" key="1">
    <source>
        <dbReference type="SAM" id="Phobius"/>
    </source>
</evidence>
<keyword evidence="1" id="KW-0812">Transmembrane</keyword>
<dbReference type="PANTHER" id="PTHR12246">
    <property type="entry name" value="PALMITOYLTRANSFERASE ZDHHC16"/>
    <property type="match status" value="1"/>
</dbReference>
<evidence type="ECO:0000313" key="3">
    <source>
        <dbReference type="Proteomes" id="UP000026961"/>
    </source>
</evidence>
<dbReference type="Gramene" id="OGLUM04G29310.2">
    <property type="protein sequence ID" value="OGLUM04G29310.2"/>
    <property type="gene ID" value="OGLUM04G29310"/>
</dbReference>
<reference evidence="2" key="2">
    <citation type="submission" date="2018-05" db="EMBL/GenBank/DDBJ databases">
        <title>OgluRS3 (Oryza glumaepatula Reference Sequence Version 3).</title>
        <authorList>
            <person name="Zhang J."/>
            <person name="Kudrna D."/>
            <person name="Lee S."/>
            <person name="Talag J."/>
            <person name="Welchert J."/>
            <person name="Wing R.A."/>
        </authorList>
    </citation>
    <scope>NUCLEOTIDE SEQUENCE [LARGE SCALE GENOMIC DNA]</scope>
</reference>
<feature type="transmembrane region" description="Helical" evidence="1">
    <location>
        <begin position="281"/>
        <end position="299"/>
    </location>
</feature>
<dbReference type="STRING" id="40148.A0A0D9ZSD5"/>
<dbReference type="Proteomes" id="UP000026961">
    <property type="component" value="Chromosome 4"/>
</dbReference>
<keyword evidence="1" id="KW-0472">Membrane</keyword>
<dbReference type="EnsemblPlants" id="OGLUM04G29310.2">
    <property type="protein sequence ID" value="OGLUM04G29310.2"/>
    <property type="gene ID" value="OGLUM04G29310"/>
</dbReference>
<proteinExistence type="predicted"/>
<keyword evidence="1" id="KW-1133">Transmembrane helix</keyword>
<name>A0A0D9ZSD5_9ORYZ</name>
<dbReference type="AlphaFoldDB" id="A0A0D9ZSD5"/>
<keyword evidence="3" id="KW-1185">Reference proteome</keyword>
<feature type="transmembrane region" description="Helical" evidence="1">
    <location>
        <begin position="305"/>
        <end position="325"/>
    </location>
</feature>
<reference evidence="2" key="1">
    <citation type="submission" date="2015-04" db="UniProtKB">
        <authorList>
            <consortium name="EnsemblPlants"/>
        </authorList>
    </citation>
    <scope>IDENTIFICATION</scope>
</reference>
<accession>A0A0D9ZSD5</accession>
<organism evidence="2">
    <name type="scientific">Oryza glumipatula</name>
    <dbReference type="NCBI Taxonomy" id="40148"/>
    <lineage>
        <taxon>Eukaryota</taxon>
        <taxon>Viridiplantae</taxon>
        <taxon>Streptophyta</taxon>
        <taxon>Embryophyta</taxon>
        <taxon>Tracheophyta</taxon>
        <taxon>Spermatophyta</taxon>
        <taxon>Magnoliopsida</taxon>
        <taxon>Liliopsida</taxon>
        <taxon>Poales</taxon>
        <taxon>Poaceae</taxon>
        <taxon>BOP clade</taxon>
        <taxon>Oryzoideae</taxon>
        <taxon>Oryzeae</taxon>
        <taxon>Oryzinae</taxon>
        <taxon>Oryza</taxon>
    </lineage>
</organism>
<dbReference type="InterPro" id="IPR039859">
    <property type="entry name" value="PFA4/ZDH16/20/ERF2-like"/>
</dbReference>
<dbReference type="GO" id="GO:0016409">
    <property type="term" value="F:palmitoyltransferase activity"/>
    <property type="evidence" value="ECO:0007669"/>
    <property type="project" value="InterPro"/>
</dbReference>
<evidence type="ECO:0000313" key="2">
    <source>
        <dbReference type="EnsemblPlants" id="OGLUM04G29310.2"/>
    </source>
</evidence>
<evidence type="ECO:0008006" key="4">
    <source>
        <dbReference type="Google" id="ProtNLM"/>
    </source>
</evidence>